<name>A0A6A4MJ70_LUPAL</name>
<reference evidence="2" key="1">
    <citation type="journal article" date="2020" name="Nat. Commun.">
        <title>Genome sequence of the cluster root forming white lupin.</title>
        <authorList>
            <person name="Hufnagel B."/>
            <person name="Marques A."/>
            <person name="Soriano A."/>
            <person name="Marques L."/>
            <person name="Divol F."/>
            <person name="Doumas P."/>
            <person name="Sallet E."/>
            <person name="Mancinotti D."/>
            <person name="Carrere S."/>
            <person name="Marande W."/>
            <person name="Arribat S."/>
            <person name="Keller J."/>
            <person name="Huneau C."/>
            <person name="Blein T."/>
            <person name="Aime D."/>
            <person name="Laguerre M."/>
            <person name="Taylor J."/>
            <person name="Schubert V."/>
            <person name="Nelson M."/>
            <person name="Geu-Flores F."/>
            <person name="Crespi M."/>
            <person name="Gallardo-Guerrero K."/>
            <person name="Delaux P.-M."/>
            <person name="Salse J."/>
            <person name="Berges H."/>
            <person name="Guyot R."/>
            <person name="Gouzy J."/>
            <person name="Peret B."/>
        </authorList>
    </citation>
    <scope>NUCLEOTIDE SEQUENCE [LARGE SCALE GENOMIC DNA]</scope>
    <source>
        <strain evidence="2">cv. Amiga</strain>
    </source>
</reference>
<organism evidence="1 2">
    <name type="scientific">Lupinus albus</name>
    <name type="common">White lupine</name>
    <name type="synonym">Lupinus termis</name>
    <dbReference type="NCBI Taxonomy" id="3870"/>
    <lineage>
        <taxon>Eukaryota</taxon>
        <taxon>Viridiplantae</taxon>
        <taxon>Streptophyta</taxon>
        <taxon>Embryophyta</taxon>
        <taxon>Tracheophyta</taxon>
        <taxon>Spermatophyta</taxon>
        <taxon>Magnoliopsida</taxon>
        <taxon>eudicotyledons</taxon>
        <taxon>Gunneridae</taxon>
        <taxon>Pentapetalae</taxon>
        <taxon>rosids</taxon>
        <taxon>fabids</taxon>
        <taxon>Fabales</taxon>
        <taxon>Fabaceae</taxon>
        <taxon>Papilionoideae</taxon>
        <taxon>50 kb inversion clade</taxon>
        <taxon>genistoids sensu lato</taxon>
        <taxon>core genistoids</taxon>
        <taxon>Genisteae</taxon>
        <taxon>Lupinus</taxon>
    </lineage>
</organism>
<proteinExistence type="predicted"/>
<keyword evidence="2" id="KW-1185">Reference proteome</keyword>
<accession>A0A6A4MJ70</accession>
<evidence type="ECO:0000313" key="2">
    <source>
        <dbReference type="Proteomes" id="UP000447434"/>
    </source>
</evidence>
<dbReference type="AlphaFoldDB" id="A0A6A4MJ70"/>
<comment type="caution">
    <text evidence="1">The sequence shown here is derived from an EMBL/GenBank/DDBJ whole genome shotgun (WGS) entry which is preliminary data.</text>
</comment>
<gene>
    <name evidence="1" type="ORF">Lalb_Chr00c13g0404891</name>
</gene>
<dbReference type="EMBL" id="WOCE01000038">
    <property type="protein sequence ID" value="KAE9584386.1"/>
    <property type="molecule type" value="Genomic_DNA"/>
</dbReference>
<protein>
    <submittedName>
        <fullName evidence="1">Uncharacterized protein</fullName>
    </submittedName>
</protein>
<sequence length="74" mass="8800">MSKRIRKRRDRSLLERESHLTVCFASSGRIASSYRLSFCIKLKTNQLYFYRSGTRVRASLSLIYCRIAKSYPFR</sequence>
<evidence type="ECO:0000313" key="1">
    <source>
        <dbReference type="EMBL" id="KAE9584386.1"/>
    </source>
</evidence>
<dbReference type="Proteomes" id="UP000447434">
    <property type="component" value="Unassembled WGS sequence"/>
</dbReference>